<dbReference type="SUPFAM" id="SSF56672">
    <property type="entry name" value="DNA/RNA polymerases"/>
    <property type="match status" value="1"/>
</dbReference>
<dbReference type="Gene3D" id="3.60.10.10">
    <property type="entry name" value="Endonuclease/exonuclease/phosphatase"/>
    <property type="match status" value="1"/>
</dbReference>
<reference evidence="2" key="3">
    <citation type="submission" date="2025-09" db="UniProtKB">
        <authorList>
            <consortium name="Ensembl"/>
        </authorList>
    </citation>
    <scope>IDENTIFICATION</scope>
</reference>
<reference evidence="2 3" key="1">
    <citation type="submission" date="2009-12" db="EMBL/GenBank/DDBJ databases">
        <title>The Genome Sequence of Anolis carolinensis (Green Anole Lizard).</title>
        <authorList>
            <consortium name="The Genome Sequencing Platform"/>
            <person name="Di Palma F."/>
            <person name="Alfoldi J."/>
            <person name="Heiman D."/>
            <person name="Young S."/>
            <person name="Grabherr M."/>
            <person name="Johnson J."/>
            <person name="Lander E.S."/>
            <person name="Lindblad-Toh K."/>
        </authorList>
    </citation>
    <scope>NUCLEOTIDE SEQUENCE [LARGE SCALE GENOMIC DNA]</scope>
    <source>
        <strain evidence="2 3">JBL SC #1</strain>
    </source>
</reference>
<dbReference type="InterPro" id="IPR005135">
    <property type="entry name" value="Endo/exonuclease/phosphatase"/>
</dbReference>
<dbReference type="Ensembl" id="ENSACAT00000053646.1">
    <property type="protein sequence ID" value="ENSACAP00000033493.1"/>
    <property type="gene ID" value="ENSACAG00000045007.1"/>
</dbReference>
<accession>A0A803TE53</accession>
<dbReference type="Proteomes" id="UP000001646">
    <property type="component" value="Chromosome 2"/>
</dbReference>
<dbReference type="InParanoid" id="A0A803TE53"/>
<dbReference type="GeneTree" id="ENSGT01150000286916"/>
<dbReference type="PANTHER" id="PTHR31635">
    <property type="entry name" value="REVERSE TRANSCRIPTASE DOMAIN-CONTAINING PROTEIN-RELATED"/>
    <property type="match status" value="1"/>
</dbReference>
<dbReference type="GO" id="GO:0003824">
    <property type="term" value="F:catalytic activity"/>
    <property type="evidence" value="ECO:0007669"/>
    <property type="project" value="InterPro"/>
</dbReference>
<organism evidence="2 3">
    <name type="scientific">Anolis carolinensis</name>
    <name type="common">Green anole</name>
    <name type="synonym">American chameleon</name>
    <dbReference type="NCBI Taxonomy" id="28377"/>
    <lineage>
        <taxon>Eukaryota</taxon>
        <taxon>Metazoa</taxon>
        <taxon>Chordata</taxon>
        <taxon>Craniata</taxon>
        <taxon>Vertebrata</taxon>
        <taxon>Euteleostomi</taxon>
        <taxon>Lepidosauria</taxon>
        <taxon>Squamata</taxon>
        <taxon>Bifurcata</taxon>
        <taxon>Unidentata</taxon>
        <taxon>Episquamata</taxon>
        <taxon>Toxicofera</taxon>
        <taxon>Iguania</taxon>
        <taxon>Dactyloidae</taxon>
        <taxon>Anolis</taxon>
    </lineage>
</organism>
<sequence>MQIKCHSNNVNGLNAPNKRKNLFNHLQKKKFDLIALQETHICHKHTSYLIQGKLAKEFIASAAEKKKGVVLYISPKLNPELAFKDEEGRMVGAKIKAGNQTLLICNIYAPNGPKTAFIRKLKGKIEEQEFDELIILGDFNGVPDPEWDKKGNRSKEKRNGNLGKLPVGFIKCLQDWELRDAWRMQHVRERDYTYFSNRHNSWSRIDMAWMTPSLILKVTKIEISPRYISDHCPLEFTLYKTQRNTNWRLNENLIKSEEDIQKNKEILREYFNLNDNGETTIQTIWDASKAVMRGHFIQQSAQKYRMKNRLITEINEEISSNEKKLKSEPNNNKIKQELGNLKAQKIHMELEETAKRLKFIKQQQFQNANKPGKWLAWKIRKKKQAHTITEIITDGISHTTEQSIMSQFKIFYGNLYLKDQIEIDKVSQFISNQRLEKISEKQREILNKEITDKEIKAAISKLNGNKAPGPDGLNGIYYKVFAEELTPYLKKVMNKILEDQEVPDSWRKATITMIPKEGQDPKNVKNYRPISLLNSDYKIFTTILAERMKEFLNDWIGEEQTGFLAKRQMKDNVREIINILEYYEFTKKDELALLTIDMEKAFDNLNWDFFKLLISELDMGYKFKNAINQIYDKQEANIKINSLDSQNFKICKGTRQGCPLSPLLFIFSLEILLRNIREDPRLKGAKIRKYNYKFRAFADDLICIIDDPINTVQFWLNKIKEFGKVSGLRINSEKTMLLPKNLTKLRQEELVKVSGIQVRKKIKYLGIILTARNSQLLENNYDYKWKEIKKDLDRWKYANLSLLGRISVIKMTILPKLLFLFQNIPIIRSTQRFRNWNKEINKFIWGGKKPRIKRIYMIDDKKRGGLGLPDLQLYHDACGLIWVKDWSTLGNNRIITLEGIGLRAGWHAYLWYGKKLTEKNFGNHFIRSSLLKIWEKYKNKLYQKTPRWISPLEACQRREIGGEIWPRYNDILIKENGRYILKSQEDINNKFGKVGWFQYIQLKEYYNKDKILGFEEKETFWDKIMKLEKKQISIIYTKLLEWETETVPIKENMIKWAQNLGETIYLGEWEKAWNSRLKLTYAIELKENWIKMFHRWYLTPQRIANFNNKNSNKCWKCKDQVGTFFHCWWTCKEAKSYWKKIQQEIQKILQINIELNPKYFLLGMLDIKSDKNKEILFSYLTTAARIVYASYWKKKETPKLSCWLNKVLEIMNMDKLTYLLKNNYGIPKKQTNWDAIKKYLRERKMRVLI</sequence>
<name>A0A803TE53_ANOCA</name>
<dbReference type="InterPro" id="IPR000477">
    <property type="entry name" value="RT_dom"/>
</dbReference>
<dbReference type="InterPro" id="IPR043502">
    <property type="entry name" value="DNA/RNA_pol_sf"/>
</dbReference>
<dbReference type="PANTHER" id="PTHR31635:SF196">
    <property type="entry name" value="REVERSE TRANSCRIPTASE DOMAIN-CONTAINING PROTEIN-RELATED"/>
    <property type="match status" value="1"/>
</dbReference>
<evidence type="ECO:0000259" key="1">
    <source>
        <dbReference type="PROSITE" id="PS50878"/>
    </source>
</evidence>
<protein>
    <recommendedName>
        <fullName evidence="1">Reverse transcriptase domain-containing protein</fullName>
    </recommendedName>
</protein>
<proteinExistence type="predicted"/>
<dbReference type="CDD" id="cd09076">
    <property type="entry name" value="L1-EN"/>
    <property type="match status" value="1"/>
</dbReference>
<dbReference type="Pfam" id="PF00078">
    <property type="entry name" value="RVT_1"/>
    <property type="match status" value="1"/>
</dbReference>
<dbReference type="PROSITE" id="PS50878">
    <property type="entry name" value="RT_POL"/>
    <property type="match status" value="1"/>
</dbReference>
<dbReference type="Pfam" id="PF03372">
    <property type="entry name" value="Exo_endo_phos"/>
    <property type="match status" value="1"/>
</dbReference>
<evidence type="ECO:0000313" key="2">
    <source>
        <dbReference type="Ensembl" id="ENSACAP00000033493.1"/>
    </source>
</evidence>
<dbReference type="InterPro" id="IPR036691">
    <property type="entry name" value="Endo/exonu/phosph_ase_sf"/>
</dbReference>
<dbReference type="CDD" id="cd01650">
    <property type="entry name" value="RT_nLTR_like"/>
    <property type="match status" value="1"/>
</dbReference>
<keyword evidence="3" id="KW-1185">Reference proteome</keyword>
<dbReference type="SUPFAM" id="SSF56219">
    <property type="entry name" value="DNase I-like"/>
    <property type="match status" value="1"/>
</dbReference>
<reference evidence="2" key="2">
    <citation type="submission" date="2025-08" db="UniProtKB">
        <authorList>
            <consortium name="Ensembl"/>
        </authorList>
    </citation>
    <scope>IDENTIFICATION</scope>
</reference>
<dbReference type="AlphaFoldDB" id="A0A803TE53"/>
<evidence type="ECO:0000313" key="3">
    <source>
        <dbReference type="Proteomes" id="UP000001646"/>
    </source>
</evidence>
<feature type="domain" description="Reverse transcriptase" evidence="1">
    <location>
        <begin position="495"/>
        <end position="769"/>
    </location>
</feature>